<feature type="compositionally biased region" description="Basic and acidic residues" evidence="1">
    <location>
        <begin position="104"/>
        <end position="125"/>
    </location>
</feature>
<proteinExistence type="predicted"/>
<sequence length="131" mass="14723">MDRFQLCEALRAAGIPDMYYEIPGCSHGPYPADRYFLEERAGVWVVGVHERGSKKVLARFAHQDGACQWLFDRLTDQGPPPVPPTSEEAAALLYGSEDIQRRAREDFERALGEARRRAHVDDGRTEPPPTG</sequence>
<evidence type="ECO:0000313" key="2">
    <source>
        <dbReference type="EMBL" id="GAA1971535.1"/>
    </source>
</evidence>
<name>A0ABN2RMN7_9ACTN</name>
<dbReference type="RefSeq" id="WP_344657965.1">
    <property type="nucleotide sequence ID" value="NZ_BAAAQM010000017.1"/>
</dbReference>
<evidence type="ECO:0000256" key="1">
    <source>
        <dbReference type="SAM" id="MobiDB-lite"/>
    </source>
</evidence>
<dbReference type="Proteomes" id="UP001499854">
    <property type="component" value="Unassembled WGS sequence"/>
</dbReference>
<dbReference type="EMBL" id="BAAAQM010000017">
    <property type="protein sequence ID" value="GAA1971535.1"/>
    <property type="molecule type" value="Genomic_DNA"/>
</dbReference>
<reference evidence="2 3" key="1">
    <citation type="journal article" date="2019" name="Int. J. Syst. Evol. Microbiol.">
        <title>The Global Catalogue of Microorganisms (GCM) 10K type strain sequencing project: providing services to taxonomists for standard genome sequencing and annotation.</title>
        <authorList>
            <consortium name="The Broad Institute Genomics Platform"/>
            <consortium name="The Broad Institute Genome Sequencing Center for Infectious Disease"/>
            <person name="Wu L."/>
            <person name="Ma J."/>
        </authorList>
    </citation>
    <scope>NUCLEOTIDE SEQUENCE [LARGE SCALE GENOMIC DNA]</scope>
    <source>
        <strain evidence="2 3">JCM 16013</strain>
    </source>
</reference>
<evidence type="ECO:0008006" key="4">
    <source>
        <dbReference type="Google" id="ProtNLM"/>
    </source>
</evidence>
<gene>
    <name evidence="2" type="ORF">GCM10009838_33620</name>
</gene>
<feature type="region of interest" description="Disordered" evidence="1">
    <location>
        <begin position="104"/>
        <end position="131"/>
    </location>
</feature>
<protein>
    <recommendedName>
        <fullName evidence="4">Immunity protein 63 domain-containing protein</fullName>
    </recommendedName>
</protein>
<organism evidence="2 3">
    <name type="scientific">Catenulispora subtropica</name>
    <dbReference type="NCBI Taxonomy" id="450798"/>
    <lineage>
        <taxon>Bacteria</taxon>
        <taxon>Bacillati</taxon>
        <taxon>Actinomycetota</taxon>
        <taxon>Actinomycetes</taxon>
        <taxon>Catenulisporales</taxon>
        <taxon>Catenulisporaceae</taxon>
        <taxon>Catenulispora</taxon>
    </lineage>
</organism>
<accession>A0ABN2RMN7</accession>
<comment type="caution">
    <text evidence="2">The sequence shown here is derived from an EMBL/GenBank/DDBJ whole genome shotgun (WGS) entry which is preliminary data.</text>
</comment>
<evidence type="ECO:0000313" key="3">
    <source>
        <dbReference type="Proteomes" id="UP001499854"/>
    </source>
</evidence>
<keyword evidence="3" id="KW-1185">Reference proteome</keyword>